<dbReference type="InterPro" id="IPR050688">
    <property type="entry name" value="Zinc_finger/UBP_domain"/>
</dbReference>
<evidence type="ECO:0000313" key="12">
    <source>
        <dbReference type="EMBL" id="KAK7081619.1"/>
    </source>
</evidence>
<keyword evidence="6" id="KW-0862">Zinc</keyword>
<name>A0AAN8XNW2_HALRR</name>
<sequence>MICSLLQAVVLVGRGGRNTCPDSAVVVGSGDGAVCPVCSKEFLGRNRRQNLAHHLLTHTGTRPFHCTHCSYRATQKAHLKRHLERRHGLQIQDTPAGLSCYSRQ</sequence>
<dbReference type="FunFam" id="3.30.160.60:FF:000075">
    <property type="entry name" value="Putative zinc finger protein 536"/>
    <property type="match status" value="1"/>
</dbReference>
<keyword evidence="13" id="KW-1185">Reference proteome</keyword>
<dbReference type="PANTHER" id="PTHR24403:SF67">
    <property type="entry name" value="FI01116P-RELATED"/>
    <property type="match status" value="1"/>
</dbReference>
<evidence type="ECO:0000256" key="1">
    <source>
        <dbReference type="ARBA" id="ARBA00004123"/>
    </source>
</evidence>
<evidence type="ECO:0000256" key="10">
    <source>
        <dbReference type="ARBA" id="ARBA00023242"/>
    </source>
</evidence>
<gene>
    <name evidence="12" type="ORF">SK128_011850</name>
</gene>
<comment type="caution">
    <text evidence="12">The sequence shown here is derived from an EMBL/GenBank/DDBJ whole genome shotgun (WGS) entry which is preliminary data.</text>
</comment>
<evidence type="ECO:0000256" key="3">
    <source>
        <dbReference type="ARBA" id="ARBA00022723"/>
    </source>
</evidence>
<comment type="similarity">
    <text evidence="2">Belongs to the krueppel C2H2-type zinc-finger protein family.</text>
</comment>
<reference evidence="12 13" key="1">
    <citation type="submission" date="2023-11" db="EMBL/GenBank/DDBJ databases">
        <title>Halocaridina rubra genome assembly.</title>
        <authorList>
            <person name="Smith C."/>
        </authorList>
    </citation>
    <scope>NUCLEOTIDE SEQUENCE [LARGE SCALE GENOMIC DNA]</scope>
    <source>
        <strain evidence="12">EP-1</strain>
        <tissue evidence="12">Whole</tissue>
    </source>
</reference>
<evidence type="ECO:0000256" key="4">
    <source>
        <dbReference type="ARBA" id="ARBA00022737"/>
    </source>
</evidence>
<dbReference type="GO" id="GO:0008270">
    <property type="term" value="F:zinc ion binding"/>
    <property type="evidence" value="ECO:0007669"/>
    <property type="project" value="UniProtKB-KW"/>
</dbReference>
<proteinExistence type="inferred from homology"/>
<comment type="subcellular location">
    <subcellularLocation>
        <location evidence="1">Nucleus</location>
    </subcellularLocation>
</comment>
<dbReference type="InterPro" id="IPR013087">
    <property type="entry name" value="Znf_C2H2_type"/>
</dbReference>
<dbReference type="GO" id="GO:0003677">
    <property type="term" value="F:DNA binding"/>
    <property type="evidence" value="ECO:0007669"/>
    <property type="project" value="UniProtKB-KW"/>
</dbReference>
<keyword evidence="9" id="KW-0804">Transcription</keyword>
<evidence type="ECO:0000256" key="2">
    <source>
        <dbReference type="ARBA" id="ARBA00006991"/>
    </source>
</evidence>
<evidence type="ECO:0000259" key="11">
    <source>
        <dbReference type="SMART" id="SM00355"/>
    </source>
</evidence>
<feature type="domain" description="C2H2-type" evidence="11">
    <location>
        <begin position="33"/>
        <end position="58"/>
    </location>
</feature>
<evidence type="ECO:0000256" key="7">
    <source>
        <dbReference type="ARBA" id="ARBA00023015"/>
    </source>
</evidence>
<dbReference type="Gene3D" id="3.30.160.60">
    <property type="entry name" value="Classic Zinc Finger"/>
    <property type="match status" value="2"/>
</dbReference>
<evidence type="ECO:0000256" key="9">
    <source>
        <dbReference type="ARBA" id="ARBA00023163"/>
    </source>
</evidence>
<protein>
    <recommendedName>
        <fullName evidence="11">C2H2-type domain-containing protein</fullName>
    </recommendedName>
</protein>
<feature type="domain" description="C2H2-type" evidence="11">
    <location>
        <begin position="64"/>
        <end position="87"/>
    </location>
</feature>
<evidence type="ECO:0000313" key="13">
    <source>
        <dbReference type="Proteomes" id="UP001381693"/>
    </source>
</evidence>
<accession>A0AAN8XNW2</accession>
<dbReference type="GO" id="GO:0045944">
    <property type="term" value="P:positive regulation of transcription by RNA polymerase II"/>
    <property type="evidence" value="ECO:0007669"/>
    <property type="project" value="TreeGrafter"/>
</dbReference>
<keyword evidence="8" id="KW-0238">DNA-binding</keyword>
<dbReference type="PANTHER" id="PTHR24403">
    <property type="entry name" value="ZINC FINGER PROTEIN"/>
    <property type="match status" value="1"/>
</dbReference>
<dbReference type="EMBL" id="JAXCGZ010004618">
    <property type="protein sequence ID" value="KAK7081619.1"/>
    <property type="molecule type" value="Genomic_DNA"/>
</dbReference>
<dbReference type="Proteomes" id="UP001381693">
    <property type="component" value="Unassembled WGS sequence"/>
</dbReference>
<keyword evidence="5" id="KW-0863">Zinc-finger</keyword>
<dbReference type="AlphaFoldDB" id="A0AAN8XNW2"/>
<evidence type="ECO:0000256" key="8">
    <source>
        <dbReference type="ARBA" id="ARBA00023125"/>
    </source>
</evidence>
<dbReference type="SMART" id="SM00355">
    <property type="entry name" value="ZnF_C2H2"/>
    <property type="match status" value="2"/>
</dbReference>
<keyword evidence="4" id="KW-0677">Repeat</keyword>
<evidence type="ECO:0000256" key="5">
    <source>
        <dbReference type="ARBA" id="ARBA00022771"/>
    </source>
</evidence>
<organism evidence="12 13">
    <name type="scientific">Halocaridina rubra</name>
    <name type="common">Hawaiian red shrimp</name>
    <dbReference type="NCBI Taxonomy" id="373956"/>
    <lineage>
        <taxon>Eukaryota</taxon>
        <taxon>Metazoa</taxon>
        <taxon>Ecdysozoa</taxon>
        <taxon>Arthropoda</taxon>
        <taxon>Crustacea</taxon>
        <taxon>Multicrustacea</taxon>
        <taxon>Malacostraca</taxon>
        <taxon>Eumalacostraca</taxon>
        <taxon>Eucarida</taxon>
        <taxon>Decapoda</taxon>
        <taxon>Pleocyemata</taxon>
        <taxon>Caridea</taxon>
        <taxon>Atyoidea</taxon>
        <taxon>Atyidae</taxon>
        <taxon>Halocaridina</taxon>
    </lineage>
</organism>
<dbReference type="InterPro" id="IPR036236">
    <property type="entry name" value="Znf_C2H2_sf"/>
</dbReference>
<keyword evidence="3" id="KW-0479">Metal-binding</keyword>
<dbReference type="SUPFAM" id="SSF57667">
    <property type="entry name" value="beta-beta-alpha zinc fingers"/>
    <property type="match status" value="1"/>
</dbReference>
<keyword evidence="10" id="KW-0539">Nucleus</keyword>
<keyword evidence="7" id="KW-0805">Transcription regulation</keyword>
<evidence type="ECO:0000256" key="6">
    <source>
        <dbReference type="ARBA" id="ARBA00022833"/>
    </source>
</evidence>
<dbReference type="GO" id="GO:0005634">
    <property type="term" value="C:nucleus"/>
    <property type="evidence" value="ECO:0007669"/>
    <property type="project" value="UniProtKB-SubCell"/>
</dbReference>